<dbReference type="EMBL" id="PUGF01000030">
    <property type="protein sequence ID" value="PRC91047.1"/>
    <property type="molecule type" value="Genomic_DNA"/>
</dbReference>
<evidence type="ECO:0000256" key="1">
    <source>
        <dbReference type="SAM" id="SignalP"/>
    </source>
</evidence>
<feature type="chain" id="PRO_5015605187" description="DUF885 domain-containing protein" evidence="1">
    <location>
        <begin position="22"/>
        <end position="597"/>
    </location>
</feature>
<dbReference type="PANTHER" id="PTHR33361">
    <property type="entry name" value="GLR0591 PROTEIN"/>
    <property type="match status" value="1"/>
</dbReference>
<accession>A0A2S9GTK3</accession>
<feature type="signal peptide" evidence="1">
    <location>
        <begin position="1"/>
        <end position="21"/>
    </location>
</feature>
<organism evidence="2 3">
    <name type="scientific">Solimicrobium silvestre</name>
    <dbReference type="NCBI Taxonomy" id="2099400"/>
    <lineage>
        <taxon>Bacteria</taxon>
        <taxon>Pseudomonadati</taxon>
        <taxon>Pseudomonadota</taxon>
        <taxon>Betaproteobacteria</taxon>
        <taxon>Burkholderiales</taxon>
        <taxon>Oxalobacteraceae</taxon>
        <taxon>Solimicrobium</taxon>
    </lineage>
</organism>
<keyword evidence="1" id="KW-0732">Signal</keyword>
<evidence type="ECO:0000313" key="2">
    <source>
        <dbReference type="EMBL" id="PRC91047.1"/>
    </source>
</evidence>
<gene>
    <name evidence="2" type="ORF">S2091_4235</name>
</gene>
<dbReference type="OrthoDB" id="9769898at2"/>
<dbReference type="AlphaFoldDB" id="A0A2S9GTK3"/>
<sequence>MFQSKLFLATCLMGFVTCVSAAQETQTHVQLVQLAQDMTQTTAKLYPISATMMGITGHDGELEQPSEAYRQHYIGQMNLWQKQLKTIVAGAGKTMSLVDQDDAKLLQSKIARELNQLTIYRQDRKDYGSWALNIVGVIYDQFLHLPVNGVEGASNADVTSAWNDIIARMSKASDYIVRGQRLSTTPGHLFGVISSEQLGGAPEFLNEALTGAAKSQLGEQSAEYRRFVQARDQVLQTLSVTKSYIDAHLKSWPENHTITPETYDMMLRDEQLLPFKSVDVQRMGWDELSHGWAEEAWLKSRSVKSGLPFGPLSGGGIAPDGAALIDYYRDRIADLRKFVVDNDVVTVPAWLGSMKIIETPSFLQSVSPGASMNSPRLFSTSTTGFYFITPPKSLKEAAERLDMNQDFDSDRIMSTAAHEAMPGHFMQLSIAKRHSNYIRRIQESGVFAEGWAFYGEEMFVRLGMYGDNLDGRLFTARWERVRGARAIVDYKFITGEWSYELAAEFYSKQSGFTLDAAKAAVAGIAKNPGYMIAYTVGRLQLQTLLGEYMLRTGANGSLHDFHDRLLSYGTTPFAVVGPELLQDLNKPVQEVRAAANY</sequence>
<dbReference type="RefSeq" id="WP_105533966.1">
    <property type="nucleotide sequence ID" value="NZ_PUGF01000030.1"/>
</dbReference>
<dbReference type="Proteomes" id="UP000237839">
    <property type="component" value="Unassembled WGS sequence"/>
</dbReference>
<comment type="caution">
    <text evidence="2">The sequence shown here is derived from an EMBL/GenBank/DDBJ whole genome shotgun (WGS) entry which is preliminary data.</text>
</comment>
<name>A0A2S9GTK3_9BURK</name>
<keyword evidence="3" id="KW-1185">Reference proteome</keyword>
<evidence type="ECO:0000313" key="3">
    <source>
        <dbReference type="Proteomes" id="UP000237839"/>
    </source>
</evidence>
<dbReference type="PANTHER" id="PTHR33361:SF15">
    <property type="entry name" value="DUF885 FAMILY LIPOPROTEIN"/>
    <property type="match status" value="1"/>
</dbReference>
<evidence type="ECO:0008006" key="4">
    <source>
        <dbReference type="Google" id="ProtNLM"/>
    </source>
</evidence>
<proteinExistence type="predicted"/>
<reference evidence="2 3" key="1">
    <citation type="submission" date="2018-02" db="EMBL/GenBank/DDBJ databases">
        <title>Solimicrobium silvestre gen. nov., sp. nov., isolated from alpine forest soil.</title>
        <authorList>
            <person name="Margesin R."/>
            <person name="Albuquerque L."/>
            <person name="Zhang D.-C."/>
            <person name="Froufe H.J.C."/>
            <person name="Severino R."/>
            <person name="Roxo I."/>
            <person name="Egas C."/>
            <person name="Da Costa M.S."/>
        </authorList>
    </citation>
    <scope>NUCLEOTIDE SEQUENCE [LARGE SCALE GENOMIC DNA]</scope>
    <source>
        <strain evidence="2 3">S20-91</strain>
    </source>
</reference>
<dbReference type="Pfam" id="PF05960">
    <property type="entry name" value="DUF885"/>
    <property type="match status" value="1"/>
</dbReference>
<protein>
    <recommendedName>
        <fullName evidence="4">DUF885 domain-containing protein</fullName>
    </recommendedName>
</protein>
<dbReference type="InterPro" id="IPR010281">
    <property type="entry name" value="DUF885"/>
</dbReference>